<dbReference type="EMBL" id="AM114193">
    <property type="protein sequence ID" value="CAJ36383.1"/>
    <property type="molecule type" value="Genomic_DNA"/>
</dbReference>
<dbReference type="AlphaFoldDB" id="Q0W5G0"/>
<dbReference type="KEGG" id="rci:RCIX1059"/>
<dbReference type="InterPro" id="IPR009563">
    <property type="entry name" value="SSSCA1"/>
</dbReference>
<dbReference type="eggNOG" id="arCOG00578">
    <property type="taxonomic scope" value="Archaea"/>
</dbReference>
<protein>
    <recommendedName>
        <fullName evidence="3">Sjogrens syndrome scleroderma autoantigen 1</fullName>
    </recommendedName>
</protein>
<name>Q0W5G0_METAR</name>
<sequence length="158" mass="17655">MITPLKLIGRDTMEDQDLKKVTQMLERGGTMLAKHCQCGAPMFKYHGKVVCPVCDSGEKKEEESRLAVPVETRPAVSPQALEPVKKGRVAEIPQQRQVSVVMGDTSLDEAAIETVVIAKINEIAGRMATEIYPERIKMYMEILETSLKVLRELRSVSR</sequence>
<evidence type="ECO:0008006" key="3">
    <source>
        <dbReference type="Google" id="ProtNLM"/>
    </source>
</evidence>
<gene>
    <name evidence="1" type="ORF">RCIX1059</name>
</gene>
<dbReference type="STRING" id="351160.RCIX1059"/>
<reference evidence="1 2" key="1">
    <citation type="journal article" date="2006" name="Science">
        <title>Genome of rice cluster I archaea -- the key methane producers in the rice rhizosphere.</title>
        <authorList>
            <person name="Erkel C."/>
            <person name="Kube M."/>
            <person name="Reinhardt R."/>
            <person name="Liesack W."/>
        </authorList>
    </citation>
    <scope>NUCLEOTIDE SEQUENCE [LARGE SCALE GENOMIC DNA]</scope>
    <source>
        <strain evidence="2">DSM 22066 / NBRC 105507 / MRE50</strain>
    </source>
</reference>
<organism evidence="1 2">
    <name type="scientific">Methanocella arvoryzae (strain DSM 22066 / NBRC 105507 / MRE50)</name>
    <dbReference type="NCBI Taxonomy" id="351160"/>
    <lineage>
        <taxon>Archaea</taxon>
        <taxon>Methanobacteriati</taxon>
        <taxon>Methanobacteriota</taxon>
        <taxon>Stenosarchaea group</taxon>
        <taxon>Methanomicrobia</taxon>
        <taxon>Methanocellales</taxon>
        <taxon>Methanocellaceae</taxon>
        <taxon>Methanocella</taxon>
    </lineage>
</organism>
<accession>Q0W5G0</accession>
<keyword evidence="2" id="KW-1185">Reference proteome</keyword>
<dbReference type="PATRIC" id="fig|351160.9.peg.1856"/>
<dbReference type="Proteomes" id="UP000000663">
    <property type="component" value="Chromosome"/>
</dbReference>
<evidence type="ECO:0000313" key="1">
    <source>
        <dbReference type="EMBL" id="CAJ36383.1"/>
    </source>
</evidence>
<proteinExistence type="predicted"/>
<dbReference type="Pfam" id="PF06677">
    <property type="entry name" value="Auto_anti-p27"/>
    <property type="match status" value="1"/>
</dbReference>
<evidence type="ECO:0000313" key="2">
    <source>
        <dbReference type="Proteomes" id="UP000000663"/>
    </source>
</evidence>